<name>A0A931C8I9_9ACTN</name>
<reference evidence="1" key="1">
    <citation type="submission" date="2020-11" db="EMBL/GenBank/DDBJ databases">
        <title>Isolation and identification of active actinomycetes.</title>
        <authorList>
            <person name="Sun X."/>
        </authorList>
    </citation>
    <scope>NUCLEOTIDE SEQUENCE</scope>
    <source>
        <strain evidence="1">NEAU-A11</strain>
    </source>
</reference>
<evidence type="ECO:0000313" key="1">
    <source>
        <dbReference type="EMBL" id="MBG0565385.1"/>
    </source>
</evidence>
<dbReference type="Proteomes" id="UP000598146">
    <property type="component" value="Unassembled WGS sequence"/>
</dbReference>
<dbReference type="AlphaFoldDB" id="A0A931C8I9"/>
<gene>
    <name evidence="1" type="ORF">I4J89_28415</name>
</gene>
<comment type="caution">
    <text evidence="1">The sequence shown here is derived from an EMBL/GenBank/DDBJ whole genome shotgun (WGS) entry which is preliminary data.</text>
</comment>
<dbReference type="EMBL" id="JADQTO010000014">
    <property type="protein sequence ID" value="MBG0565385.1"/>
    <property type="molecule type" value="Genomic_DNA"/>
</dbReference>
<evidence type="ECO:0000313" key="2">
    <source>
        <dbReference type="Proteomes" id="UP000598146"/>
    </source>
</evidence>
<organism evidence="1 2">
    <name type="scientific">Actinoplanes aureus</name>
    <dbReference type="NCBI Taxonomy" id="2792083"/>
    <lineage>
        <taxon>Bacteria</taxon>
        <taxon>Bacillati</taxon>
        <taxon>Actinomycetota</taxon>
        <taxon>Actinomycetes</taxon>
        <taxon>Micromonosporales</taxon>
        <taxon>Micromonosporaceae</taxon>
        <taxon>Actinoplanes</taxon>
    </lineage>
</organism>
<dbReference type="RefSeq" id="WP_196417140.1">
    <property type="nucleotide sequence ID" value="NZ_JADQTO010000014.1"/>
</dbReference>
<proteinExistence type="predicted"/>
<sequence length="449" mass="50432">MAVSHRTLISKAALRRLPATADDGTPYCPQCRRDGELNRMVSTGTTDSTECEVGSLPVYTDADRLSYEELIAGAPCRGCGQELLPQVAPPSWVGKGTGFFTDKERALHAAAEQAFNERHPVCHALRWTMQGSSVTHCARCCPPPPLSPEQRRQIAQILNDGAERRVRQAKLAGTTYERRELEQRLPGRARTLAVVLREYQKRRTAALESVAAEDRSLLRSSFPEAELMFRWRLQLACGDLVEVLTLGDVRPPTVIAWPWAGSRLREGTYACTDHRAQEAPYRRVYRYLTRATMELTGDEHLKRGPETVGYWTVELECGHLDNQVTALDWHPRDGHRQTQPNDATEVAQRKSRVAQIKDCLGALEYAHALRQIEQGYLEPDPQTTCRLCTYEQPIIAFQRVGWLVPAPKPAMTAAVKQRTGVRPARAQLEQRVAELEAQIAHLTGQRRTS</sequence>
<accession>A0A931C8I9</accession>
<keyword evidence="2" id="KW-1185">Reference proteome</keyword>
<protein>
    <submittedName>
        <fullName evidence="1">Uncharacterized protein</fullName>
    </submittedName>
</protein>